<name>A0ACD4NS12_9HYPH</name>
<reference evidence="1" key="1">
    <citation type="submission" date="2022-11" db="EMBL/GenBank/DDBJ databases">
        <title>beta-Carotene-producing bacterium, Jeongeuplla avenae sp. nov., alleviates the salt stress of Arabidopsis seedlings.</title>
        <authorList>
            <person name="Jiang L."/>
            <person name="Lee J."/>
        </authorList>
    </citation>
    <scope>NUCLEOTIDE SEQUENCE</scope>
    <source>
        <strain evidence="1">DY_R2A_6</strain>
    </source>
</reference>
<sequence length="138" mass="15332">MAADVRVICAIGRSGQLGLNGHLPWEGNPGRPFVEDVERFFEISRGHVLVAGPTTIGAVPDFARETRTLVTIRSHEDPREVLSRFPDRVVFIGGGPKVWDVYAPFVRHWDVNVLPYDGEADRWFDPAWLLAGGAARRG</sequence>
<protein>
    <submittedName>
        <fullName evidence="1">Diacylglycerol kinase</fullName>
    </submittedName>
</protein>
<keyword evidence="1" id="KW-0418">Kinase</keyword>
<proteinExistence type="predicted"/>
<gene>
    <name evidence="1" type="ORF">OXU80_04975</name>
</gene>
<keyword evidence="1" id="KW-0808">Transferase</keyword>
<keyword evidence="2" id="KW-1185">Reference proteome</keyword>
<dbReference type="EMBL" id="CP113520">
    <property type="protein sequence ID" value="WAJ29589.1"/>
    <property type="molecule type" value="Genomic_DNA"/>
</dbReference>
<organism evidence="1 2">
    <name type="scientific">Antarcticirhabdus aurantiaca</name>
    <dbReference type="NCBI Taxonomy" id="2606717"/>
    <lineage>
        <taxon>Bacteria</taxon>
        <taxon>Pseudomonadati</taxon>
        <taxon>Pseudomonadota</taxon>
        <taxon>Alphaproteobacteria</taxon>
        <taxon>Hyphomicrobiales</taxon>
        <taxon>Aurantimonadaceae</taxon>
        <taxon>Antarcticirhabdus</taxon>
    </lineage>
</organism>
<dbReference type="Proteomes" id="UP001163223">
    <property type="component" value="Chromosome"/>
</dbReference>
<evidence type="ECO:0000313" key="1">
    <source>
        <dbReference type="EMBL" id="WAJ29589.1"/>
    </source>
</evidence>
<evidence type="ECO:0000313" key="2">
    <source>
        <dbReference type="Proteomes" id="UP001163223"/>
    </source>
</evidence>
<accession>A0ACD4NS12</accession>